<comment type="cofactor">
    <cofactor evidence="1">
        <name>FAD</name>
        <dbReference type="ChEBI" id="CHEBI:57692"/>
    </cofactor>
</comment>
<gene>
    <name evidence="12" type="ORF">OEZ85_004927</name>
</gene>
<evidence type="ECO:0000256" key="8">
    <source>
        <dbReference type="ARBA" id="ARBA00023128"/>
    </source>
</evidence>
<dbReference type="InterPro" id="IPR006094">
    <property type="entry name" value="Oxid_FAD_bind_N"/>
</dbReference>
<keyword evidence="13" id="KW-1185">Reference proteome</keyword>
<evidence type="ECO:0000313" key="12">
    <source>
        <dbReference type="EMBL" id="WIA20532.1"/>
    </source>
</evidence>
<dbReference type="InterPro" id="IPR016171">
    <property type="entry name" value="Vanillyl_alc_oxidase_C-sub2"/>
</dbReference>
<dbReference type="EC" id="1.1.2.4" evidence="9"/>
<dbReference type="EMBL" id="CP126219">
    <property type="protein sequence ID" value="WIA20532.1"/>
    <property type="molecule type" value="Genomic_DNA"/>
</dbReference>
<evidence type="ECO:0000313" key="13">
    <source>
        <dbReference type="Proteomes" id="UP001244341"/>
    </source>
</evidence>
<keyword evidence="7" id="KW-0560">Oxidoreductase</keyword>
<dbReference type="Proteomes" id="UP001244341">
    <property type="component" value="Chromosome 12b"/>
</dbReference>
<dbReference type="InterPro" id="IPR036318">
    <property type="entry name" value="FAD-bd_PCMH-like_sf"/>
</dbReference>
<dbReference type="Gene3D" id="3.30.465.10">
    <property type="match status" value="1"/>
</dbReference>
<evidence type="ECO:0000256" key="1">
    <source>
        <dbReference type="ARBA" id="ARBA00001974"/>
    </source>
</evidence>
<dbReference type="InterPro" id="IPR016166">
    <property type="entry name" value="FAD-bd_PCMH"/>
</dbReference>
<evidence type="ECO:0000256" key="7">
    <source>
        <dbReference type="ARBA" id="ARBA00023002"/>
    </source>
</evidence>
<comment type="subcellular location">
    <subcellularLocation>
        <location evidence="2">Mitochondrion</location>
    </subcellularLocation>
</comment>
<dbReference type="PANTHER" id="PTHR11748:SF111">
    <property type="entry name" value="D-LACTATE DEHYDROGENASE, MITOCHONDRIAL-RELATED"/>
    <property type="match status" value="1"/>
</dbReference>
<keyword evidence="6" id="KW-0809">Transit peptide</keyword>
<dbReference type="Gene3D" id="3.30.70.2740">
    <property type="match status" value="1"/>
</dbReference>
<protein>
    <recommendedName>
        <fullName evidence="9">D-lactate dehydrogenase (cytochrome)</fullName>
        <ecNumber evidence="9">1.1.2.4</ecNumber>
    </recommendedName>
</protein>
<feature type="region of interest" description="Disordered" evidence="10">
    <location>
        <begin position="418"/>
        <end position="438"/>
    </location>
</feature>
<sequence length="438" mass="45696">MNTQQVSAVLKLCNAHRLPVIPFGAGTSIEGHVAALRGGVCLGLSGMNQILEVQAGDMFARVQPGVTRKQLNEHLRDQGLFFSVDPGADATIGGMTATRASGTNAVRYGTMRDNVMALEVVTADGRVARLGKAVKKSSAGYDLTHLFVGSEGTLGVVTEVTVKLHAVPEATAAAVCTFSSIANAVEAVTVVMGCSIPVARIELLDELSIAAVNQYSHTAFKVAPTLFFEFHGSQAGVAEQAAAVGDIVRELSGSSRGGSSSSSEAAGGADFQWAVTAEERSKLWQARHTAYWASLAYVPGSKGFTTDVCVPMSQLPAAVIQGQEAIRKAGLLGPLVGHVGDGNFHFILLVQPDDKGSMAKAKQVVSDVVRAAWAVGGTCTGEHGIGYGKMPFLLEEHGPVVLDMMAAVKKALDPNGIMNPGKLGSDPQDASVQWQLDD</sequence>
<feature type="domain" description="FAD-binding PCMH-type" evidence="11">
    <location>
        <begin position="1"/>
        <end position="167"/>
    </location>
</feature>
<dbReference type="Pfam" id="PF02913">
    <property type="entry name" value="FAD-oxidase_C"/>
    <property type="match status" value="1"/>
</dbReference>
<keyword evidence="8" id="KW-0496">Mitochondrion</keyword>
<evidence type="ECO:0000256" key="4">
    <source>
        <dbReference type="ARBA" id="ARBA00022630"/>
    </source>
</evidence>
<dbReference type="Pfam" id="PF01565">
    <property type="entry name" value="FAD_binding_4"/>
    <property type="match status" value="1"/>
</dbReference>
<evidence type="ECO:0000256" key="9">
    <source>
        <dbReference type="ARBA" id="ARBA00038897"/>
    </source>
</evidence>
<reference evidence="12 13" key="1">
    <citation type="submission" date="2023-05" db="EMBL/GenBank/DDBJ databases">
        <title>A 100% complete, gapless, phased diploid assembly of the Scenedesmus obliquus UTEX 3031 genome.</title>
        <authorList>
            <person name="Biondi T.C."/>
            <person name="Hanschen E.R."/>
            <person name="Kwon T."/>
            <person name="Eng W."/>
            <person name="Kruse C.P.S."/>
            <person name="Koehler S.I."/>
            <person name="Kunde Y."/>
            <person name="Gleasner C.D."/>
            <person name="You Mak K.T."/>
            <person name="Polle J."/>
            <person name="Hovde B.T."/>
            <person name="Starkenburg S.R."/>
        </authorList>
    </citation>
    <scope>NUCLEOTIDE SEQUENCE [LARGE SCALE GENOMIC DNA]</scope>
    <source>
        <strain evidence="12 13">DOE0152z</strain>
    </source>
</reference>
<evidence type="ECO:0000259" key="11">
    <source>
        <dbReference type="PROSITE" id="PS51387"/>
    </source>
</evidence>
<name>A0ABY8UH15_TETOB</name>
<evidence type="ECO:0000256" key="6">
    <source>
        <dbReference type="ARBA" id="ARBA00022946"/>
    </source>
</evidence>
<evidence type="ECO:0000256" key="5">
    <source>
        <dbReference type="ARBA" id="ARBA00022827"/>
    </source>
</evidence>
<evidence type="ECO:0000256" key="2">
    <source>
        <dbReference type="ARBA" id="ARBA00004173"/>
    </source>
</evidence>
<dbReference type="SUPFAM" id="SSF56176">
    <property type="entry name" value="FAD-binding/transporter-associated domain-like"/>
    <property type="match status" value="1"/>
</dbReference>
<dbReference type="PROSITE" id="PS51387">
    <property type="entry name" value="FAD_PCMH"/>
    <property type="match status" value="1"/>
</dbReference>
<keyword evidence="4" id="KW-0285">Flavoprotein</keyword>
<dbReference type="InterPro" id="IPR004113">
    <property type="entry name" value="FAD-bd_oxidored_4_C"/>
</dbReference>
<proteinExistence type="inferred from homology"/>
<evidence type="ECO:0000256" key="3">
    <source>
        <dbReference type="ARBA" id="ARBA00008000"/>
    </source>
</evidence>
<dbReference type="SUPFAM" id="SSF55103">
    <property type="entry name" value="FAD-linked oxidases, C-terminal domain"/>
    <property type="match status" value="1"/>
</dbReference>
<dbReference type="PANTHER" id="PTHR11748">
    <property type="entry name" value="D-LACTATE DEHYDROGENASE"/>
    <property type="match status" value="1"/>
</dbReference>
<feature type="compositionally biased region" description="Polar residues" evidence="10">
    <location>
        <begin position="428"/>
        <end position="438"/>
    </location>
</feature>
<dbReference type="Gene3D" id="1.10.45.10">
    <property type="entry name" value="Vanillyl-alcohol Oxidase, Chain A, domain 4"/>
    <property type="match status" value="1"/>
</dbReference>
<organism evidence="12 13">
    <name type="scientific">Tetradesmus obliquus</name>
    <name type="common">Green alga</name>
    <name type="synonym">Acutodesmus obliquus</name>
    <dbReference type="NCBI Taxonomy" id="3088"/>
    <lineage>
        <taxon>Eukaryota</taxon>
        <taxon>Viridiplantae</taxon>
        <taxon>Chlorophyta</taxon>
        <taxon>core chlorophytes</taxon>
        <taxon>Chlorophyceae</taxon>
        <taxon>CS clade</taxon>
        <taxon>Sphaeropleales</taxon>
        <taxon>Scenedesmaceae</taxon>
        <taxon>Tetradesmus</taxon>
    </lineage>
</organism>
<accession>A0ABY8UH15</accession>
<keyword evidence="5" id="KW-0274">FAD</keyword>
<dbReference type="InterPro" id="IPR016169">
    <property type="entry name" value="FAD-bd_PCMH_sub2"/>
</dbReference>
<dbReference type="InterPro" id="IPR016164">
    <property type="entry name" value="FAD-linked_Oxase-like_C"/>
</dbReference>
<evidence type="ECO:0000256" key="10">
    <source>
        <dbReference type="SAM" id="MobiDB-lite"/>
    </source>
</evidence>
<comment type="similarity">
    <text evidence="3">Belongs to the FAD-binding oxidoreductase/transferase type 4 family.</text>
</comment>